<dbReference type="EnsemblPlants" id="KEH21535">
    <property type="protein sequence ID" value="KEH21535"/>
    <property type="gene ID" value="MTR_7g007190"/>
</dbReference>
<keyword evidence="3" id="KW-1185">Reference proteome</keyword>
<dbReference type="AlphaFoldDB" id="G7ZY21"/>
<sequence>MINPLYIKKKKKNMVFCSSILAEKNKVLFIMEATGIGKNKFTIYLDTRFLYEIINSDKI</sequence>
<gene>
    <name evidence="1" type="ordered locus">MTR_7g007190</name>
</gene>
<accession>G7ZY21</accession>
<reference evidence="2" key="3">
    <citation type="submission" date="2015-04" db="UniProtKB">
        <authorList>
            <consortium name="EnsemblPlants"/>
        </authorList>
    </citation>
    <scope>IDENTIFICATION</scope>
    <source>
        <strain evidence="2">cv. Jemalong A17</strain>
    </source>
</reference>
<dbReference type="EMBL" id="CM001223">
    <property type="protein sequence ID" value="KEH21535.1"/>
    <property type="molecule type" value="Genomic_DNA"/>
</dbReference>
<reference evidence="1 3" key="1">
    <citation type="journal article" date="2011" name="Nature">
        <title>The Medicago genome provides insight into the evolution of rhizobial symbioses.</title>
        <authorList>
            <person name="Young N.D."/>
            <person name="Debelle F."/>
            <person name="Oldroyd G.E."/>
            <person name="Geurts R."/>
            <person name="Cannon S.B."/>
            <person name="Udvardi M.K."/>
            <person name="Benedito V.A."/>
            <person name="Mayer K.F."/>
            <person name="Gouzy J."/>
            <person name="Schoof H."/>
            <person name="Van de Peer Y."/>
            <person name="Proost S."/>
            <person name="Cook D.R."/>
            <person name="Meyers B.C."/>
            <person name="Spannagl M."/>
            <person name="Cheung F."/>
            <person name="De Mita S."/>
            <person name="Krishnakumar V."/>
            <person name="Gundlach H."/>
            <person name="Zhou S."/>
            <person name="Mudge J."/>
            <person name="Bharti A.K."/>
            <person name="Murray J.D."/>
            <person name="Naoumkina M.A."/>
            <person name="Rosen B."/>
            <person name="Silverstein K.A."/>
            <person name="Tang H."/>
            <person name="Rombauts S."/>
            <person name="Zhao P.X."/>
            <person name="Zhou P."/>
            <person name="Barbe V."/>
            <person name="Bardou P."/>
            <person name="Bechner M."/>
            <person name="Bellec A."/>
            <person name="Berger A."/>
            <person name="Berges H."/>
            <person name="Bidwell S."/>
            <person name="Bisseling T."/>
            <person name="Choisne N."/>
            <person name="Couloux A."/>
            <person name="Denny R."/>
            <person name="Deshpande S."/>
            <person name="Dai X."/>
            <person name="Doyle J.J."/>
            <person name="Dudez A.M."/>
            <person name="Farmer A.D."/>
            <person name="Fouteau S."/>
            <person name="Franken C."/>
            <person name="Gibelin C."/>
            <person name="Gish J."/>
            <person name="Goldstein S."/>
            <person name="Gonzalez A.J."/>
            <person name="Green P.J."/>
            <person name="Hallab A."/>
            <person name="Hartog M."/>
            <person name="Hua A."/>
            <person name="Humphray S.J."/>
            <person name="Jeong D.H."/>
            <person name="Jing Y."/>
            <person name="Jocker A."/>
            <person name="Kenton S.M."/>
            <person name="Kim D.J."/>
            <person name="Klee K."/>
            <person name="Lai H."/>
            <person name="Lang C."/>
            <person name="Lin S."/>
            <person name="Macmil S.L."/>
            <person name="Magdelenat G."/>
            <person name="Matthews L."/>
            <person name="McCorrison J."/>
            <person name="Monaghan E.L."/>
            <person name="Mun J.H."/>
            <person name="Najar F.Z."/>
            <person name="Nicholson C."/>
            <person name="Noirot C."/>
            <person name="O'Bleness M."/>
            <person name="Paule C.R."/>
            <person name="Poulain J."/>
            <person name="Prion F."/>
            <person name="Qin B."/>
            <person name="Qu C."/>
            <person name="Retzel E.F."/>
            <person name="Riddle C."/>
            <person name="Sallet E."/>
            <person name="Samain S."/>
            <person name="Samson N."/>
            <person name="Sanders I."/>
            <person name="Saurat O."/>
            <person name="Scarpelli C."/>
            <person name="Schiex T."/>
            <person name="Segurens B."/>
            <person name="Severin A.J."/>
            <person name="Sherrier D.J."/>
            <person name="Shi R."/>
            <person name="Sims S."/>
            <person name="Singer S.R."/>
            <person name="Sinharoy S."/>
            <person name="Sterck L."/>
            <person name="Viollet A."/>
            <person name="Wang B.B."/>
            <person name="Wang K."/>
            <person name="Wang M."/>
            <person name="Wang X."/>
            <person name="Warfsmann J."/>
            <person name="Weissenbach J."/>
            <person name="White D.D."/>
            <person name="White J.D."/>
            <person name="Wiley G.B."/>
            <person name="Wincker P."/>
            <person name="Xing Y."/>
            <person name="Yang L."/>
            <person name="Yao Z."/>
            <person name="Ying F."/>
            <person name="Zhai J."/>
            <person name="Zhou L."/>
            <person name="Zuber A."/>
            <person name="Denarie J."/>
            <person name="Dixon R.A."/>
            <person name="May G.D."/>
            <person name="Schwartz D.C."/>
            <person name="Rogers J."/>
            <person name="Quetier F."/>
            <person name="Town C.D."/>
            <person name="Roe B.A."/>
        </authorList>
    </citation>
    <scope>NUCLEOTIDE SEQUENCE [LARGE SCALE GENOMIC DNA]</scope>
    <source>
        <strain evidence="1">A17</strain>
        <strain evidence="2 3">cv. Jemalong A17</strain>
    </source>
</reference>
<protein>
    <submittedName>
        <fullName evidence="1">Isopentenyltransferase</fullName>
    </submittedName>
</protein>
<evidence type="ECO:0000313" key="2">
    <source>
        <dbReference type="EnsemblPlants" id="KEH21535"/>
    </source>
</evidence>
<organism evidence="2">
    <name type="scientific">Medicago truncatula</name>
    <name type="common">Barrel medic</name>
    <name type="synonym">Medicago tribuloides</name>
    <dbReference type="NCBI Taxonomy" id="3880"/>
    <lineage>
        <taxon>Eukaryota</taxon>
        <taxon>Viridiplantae</taxon>
        <taxon>Streptophyta</taxon>
        <taxon>Embryophyta</taxon>
        <taxon>Tracheophyta</taxon>
        <taxon>Spermatophyta</taxon>
        <taxon>Magnoliopsida</taxon>
        <taxon>eudicotyledons</taxon>
        <taxon>Gunneridae</taxon>
        <taxon>Pentapetalae</taxon>
        <taxon>rosids</taxon>
        <taxon>fabids</taxon>
        <taxon>Fabales</taxon>
        <taxon>Fabaceae</taxon>
        <taxon>Papilionoideae</taxon>
        <taxon>50 kb inversion clade</taxon>
        <taxon>NPAAA clade</taxon>
        <taxon>Hologalegina</taxon>
        <taxon>IRL clade</taxon>
        <taxon>Trifolieae</taxon>
        <taxon>Medicago</taxon>
    </lineage>
</organism>
<reference evidence="1 3" key="2">
    <citation type="journal article" date="2014" name="BMC Genomics">
        <title>An improved genome release (version Mt4.0) for the model legume Medicago truncatula.</title>
        <authorList>
            <person name="Tang H."/>
            <person name="Krishnakumar V."/>
            <person name="Bidwell S."/>
            <person name="Rosen B."/>
            <person name="Chan A."/>
            <person name="Zhou S."/>
            <person name="Gentzbittel L."/>
            <person name="Childs K.L."/>
            <person name="Yandell M."/>
            <person name="Gundlach H."/>
            <person name="Mayer K.F."/>
            <person name="Schwartz D.C."/>
            <person name="Town C.D."/>
        </authorList>
    </citation>
    <scope>GENOME REANNOTATION</scope>
    <source>
        <strain evidence="1">A17</strain>
        <strain evidence="2 3">cv. Jemalong A17</strain>
    </source>
</reference>
<dbReference type="PaxDb" id="3880-AES84109"/>
<dbReference type="STRING" id="3880.G7ZY21"/>
<evidence type="ECO:0000313" key="3">
    <source>
        <dbReference type="Proteomes" id="UP000002051"/>
    </source>
</evidence>
<name>G7ZY21_MEDTR</name>
<dbReference type="HOGENOM" id="CLU_2964379_0_0_1"/>
<proteinExistence type="predicted"/>
<evidence type="ECO:0000313" key="1">
    <source>
        <dbReference type="EMBL" id="KEH21535.1"/>
    </source>
</evidence>
<dbReference type="Proteomes" id="UP000002051">
    <property type="component" value="Unassembled WGS sequence"/>
</dbReference>